<sequence length="175" mass="18870">MQHVSIASRAHIKSITVEVEPETTGPVVFSVSFSHQPTPPSPDPTPASPRTPTTSEVIVRMEELLTPSGTGSANDTRDPLESQWSSPTFPGHTSNESVNQDSSETEEDSQAPSLTSSYAVPRVTHENLLKGATLTRVPIPFSSPVSNQLELNLRGPRHLSGPSGSRERKRLRDGP</sequence>
<dbReference type="EMBL" id="KV425560">
    <property type="protein sequence ID" value="KZT27892.1"/>
    <property type="molecule type" value="Genomic_DNA"/>
</dbReference>
<accession>A0A165VLH2</accession>
<evidence type="ECO:0000313" key="2">
    <source>
        <dbReference type="EMBL" id="KZT27892.1"/>
    </source>
</evidence>
<name>A0A165VLH2_9AGAM</name>
<proteinExistence type="predicted"/>
<keyword evidence="4" id="KW-1185">Reference proteome</keyword>
<dbReference type="AlphaFoldDB" id="A0A165VLH2"/>
<gene>
    <name evidence="3" type="ORF">NEOLEDRAFT_1127728</name>
    <name evidence="2" type="ORF">NEOLEDRAFT_1130384</name>
</gene>
<protein>
    <submittedName>
        <fullName evidence="3">Uncharacterized protein</fullName>
    </submittedName>
</protein>
<evidence type="ECO:0000313" key="4">
    <source>
        <dbReference type="Proteomes" id="UP000076761"/>
    </source>
</evidence>
<feature type="compositionally biased region" description="Pro residues" evidence="1">
    <location>
        <begin position="37"/>
        <end position="49"/>
    </location>
</feature>
<organism evidence="3 4">
    <name type="scientific">Neolentinus lepideus HHB14362 ss-1</name>
    <dbReference type="NCBI Taxonomy" id="1314782"/>
    <lineage>
        <taxon>Eukaryota</taxon>
        <taxon>Fungi</taxon>
        <taxon>Dikarya</taxon>
        <taxon>Basidiomycota</taxon>
        <taxon>Agaricomycotina</taxon>
        <taxon>Agaricomycetes</taxon>
        <taxon>Gloeophyllales</taxon>
        <taxon>Gloeophyllaceae</taxon>
        <taxon>Neolentinus</taxon>
    </lineage>
</organism>
<reference evidence="3 4" key="1">
    <citation type="journal article" date="2016" name="Mol. Biol. Evol.">
        <title>Comparative Genomics of Early-Diverging Mushroom-Forming Fungi Provides Insights into the Origins of Lignocellulose Decay Capabilities.</title>
        <authorList>
            <person name="Nagy L.G."/>
            <person name="Riley R."/>
            <person name="Tritt A."/>
            <person name="Adam C."/>
            <person name="Daum C."/>
            <person name="Floudas D."/>
            <person name="Sun H."/>
            <person name="Yadav J.S."/>
            <person name="Pangilinan J."/>
            <person name="Larsson K.H."/>
            <person name="Matsuura K."/>
            <person name="Barry K."/>
            <person name="Labutti K."/>
            <person name="Kuo R."/>
            <person name="Ohm R.A."/>
            <person name="Bhattacharya S.S."/>
            <person name="Shirouzu T."/>
            <person name="Yoshinaga Y."/>
            <person name="Martin F.M."/>
            <person name="Grigoriev I.V."/>
            <person name="Hibbett D.S."/>
        </authorList>
    </citation>
    <scope>NUCLEOTIDE SEQUENCE [LARGE SCALE GENOMIC DNA]</scope>
    <source>
        <strain evidence="3 4">HHB14362 ss-1</strain>
    </source>
</reference>
<feature type="compositionally biased region" description="Polar residues" evidence="1">
    <location>
        <begin position="82"/>
        <end position="102"/>
    </location>
</feature>
<evidence type="ECO:0000256" key="1">
    <source>
        <dbReference type="SAM" id="MobiDB-lite"/>
    </source>
</evidence>
<evidence type="ECO:0000313" key="3">
    <source>
        <dbReference type="EMBL" id="KZT29849.1"/>
    </source>
</evidence>
<dbReference type="Proteomes" id="UP000076761">
    <property type="component" value="Unassembled WGS sequence"/>
</dbReference>
<feature type="region of interest" description="Disordered" evidence="1">
    <location>
        <begin position="28"/>
        <end position="175"/>
    </location>
</feature>
<dbReference type="EMBL" id="KV425553">
    <property type="protein sequence ID" value="KZT29849.1"/>
    <property type="molecule type" value="Genomic_DNA"/>
</dbReference>